<comment type="catalytic activity">
    <reaction evidence="5">
        <text>O-phospho-L-tyrosyl-[protein] + H2O = L-tyrosyl-[protein] + phosphate</text>
        <dbReference type="Rhea" id="RHEA:10684"/>
        <dbReference type="Rhea" id="RHEA-COMP:10136"/>
        <dbReference type="Rhea" id="RHEA-COMP:20101"/>
        <dbReference type="ChEBI" id="CHEBI:15377"/>
        <dbReference type="ChEBI" id="CHEBI:43474"/>
        <dbReference type="ChEBI" id="CHEBI:46858"/>
        <dbReference type="ChEBI" id="CHEBI:61978"/>
        <dbReference type="EC" id="3.1.3.48"/>
    </reaction>
</comment>
<sequence length="145" mass="16161">MFQRILIVCTGNICRSPVAAALLQRRLPGLAVESAGLGALVGQPVDDQARRLAMADGLDLDAHRARQLDDPLLAEADLVLVMTDGQRQALARRWPQARGKTLLMGKWLDPQAPIDIPDPYRKSVDVFEHVYQLLDEATRLWSQRL</sequence>
<dbReference type="Proteomes" id="UP000295150">
    <property type="component" value="Unassembled WGS sequence"/>
</dbReference>
<feature type="domain" description="Phosphotyrosine protein phosphatase I" evidence="7">
    <location>
        <begin position="3"/>
        <end position="144"/>
    </location>
</feature>
<dbReference type="RefSeq" id="WP_133481097.1">
    <property type="nucleotide sequence ID" value="NZ_SNWH01000001.1"/>
</dbReference>
<evidence type="ECO:0000256" key="1">
    <source>
        <dbReference type="ARBA" id="ARBA00011063"/>
    </source>
</evidence>
<dbReference type="GO" id="GO:0004725">
    <property type="term" value="F:protein tyrosine phosphatase activity"/>
    <property type="evidence" value="ECO:0007669"/>
    <property type="project" value="UniProtKB-EC"/>
</dbReference>
<evidence type="ECO:0000256" key="4">
    <source>
        <dbReference type="ARBA" id="ARBA00022912"/>
    </source>
</evidence>
<feature type="active site" description="Proton donor" evidence="6">
    <location>
        <position position="118"/>
    </location>
</feature>
<gene>
    <name evidence="8" type="ORF">DFO68_101154</name>
</gene>
<evidence type="ECO:0000256" key="6">
    <source>
        <dbReference type="PIRSR" id="PIRSR617867-1"/>
    </source>
</evidence>
<dbReference type="EC" id="3.1.3.48" evidence="2"/>
<dbReference type="Gene3D" id="3.40.50.2300">
    <property type="match status" value="1"/>
</dbReference>
<dbReference type="CDD" id="cd16343">
    <property type="entry name" value="LMWPTP"/>
    <property type="match status" value="1"/>
</dbReference>
<proteinExistence type="inferred from homology"/>
<evidence type="ECO:0000259" key="7">
    <source>
        <dbReference type="SMART" id="SM00226"/>
    </source>
</evidence>
<organism evidence="8 9">
    <name type="scientific">Halomonas ventosae</name>
    <dbReference type="NCBI Taxonomy" id="229007"/>
    <lineage>
        <taxon>Bacteria</taxon>
        <taxon>Pseudomonadati</taxon>
        <taxon>Pseudomonadota</taxon>
        <taxon>Gammaproteobacteria</taxon>
        <taxon>Oceanospirillales</taxon>
        <taxon>Halomonadaceae</taxon>
        <taxon>Halomonas</taxon>
    </lineage>
</organism>
<dbReference type="InterPro" id="IPR050438">
    <property type="entry name" value="LMW_PTPase"/>
</dbReference>
<feature type="active site" evidence="6">
    <location>
        <position position="15"/>
    </location>
</feature>
<evidence type="ECO:0000256" key="2">
    <source>
        <dbReference type="ARBA" id="ARBA00013064"/>
    </source>
</evidence>
<dbReference type="InterPro" id="IPR023485">
    <property type="entry name" value="Ptyr_pPase"/>
</dbReference>
<dbReference type="PANTHER" id="PTHR11717">
    <property type="entry name" value="LOW MOLECULAR WEIGHT PROTEIN TYROSINE PHOSPHATASE"/>
    <property type="match status" value="1"/>
</dbReference>
<keyword evidence="9" id="KW-1185">Reference proteome</keyword>
<dbReference type="InterPro" id="IPR017867">
    <property type="entry name" value="Tyr_phospatase_low_mol_wt"/>
</dbReference>
<dbReference type="EMBL" id="SNWH01000001">
    <property type="protein sequence ID" value="TDO16626.1"/>
    <property type="molecule type" value="Genomic_DNA"/>
</dbReference>
<comment type="caution">
    <text evidence="8">The sequence shown here is derived from an EMBL/GenBank/DDBJ whole genome shotgun (WGS) entry which is preliminary data.</text>
</comment>
<keyword evidence="3" id="KW-0378">Hydrolase</keyword>
<dbReference type="PRINTS" id="PR00719">
    <property type="entry name" value="LMWPTPASE"/>
</dbReference>
<evidence type="ECO:0000313" key="8">
    <source>
        <dbReference type="EMBL" id="TDO16626.1"/>
    </source>
</evidence>
<dbReference type="AlphaFoldDB" id="A0A4R6I5L3"/>
<name>A0A4R6I5L3_9GAMM</name>
<dbReference type="OrthoDB" id="9784339at2"/>
<dbReference type="SUPFAM" id="SSF52788">
    <property type="entry name" value="Phosphotyrosine protein phosphatases I"/>
    <property type="match status" value="1"/>
</dbReference>
<dbReference type="SMART" id="SM00226">
    <property type="entry name" value="LMWPc"/>
    <property type="match status" value="1"/>
</dbReference>
<evidence type="ECO:0000313" key="9">
    <source>
        <dbReference type="Proteomes" id="UP000295150"/>
    </source>
</evidence>
<accession>A0A4R6I5L3</accession>
<evidence type="ECO:0000256" key="5">
    <source>
        <dbReference type="ARBA" id="ARBA00051722"/>
    </source>
</evidence>
<dbReference type="PANTHER" id="PTHR11717:SF31">
    <property type="entry name" value="LOW MOLECULAR WEIGHT PROTEIN-TYROSINE-PHOSPHATASE ETP-RELATED"/>
    <property type="match status" value="1"/>
</dbReference>
<protein>
    <recommendedName>
        <fullName evidence="2">protein-tyrosine-phosphatase</fullName>
        <ecNumber evidence="2">3.1.3.48</ecNumber>
    </recommendedName>
</protein>
<feature type="active site" description="Nucleophile" evidence="6">
    <location>
        <position position="9"/>
    </location>
</feature>
<dbReference type="InterPro" id="IPR036196">
    <property type="entry name" value="Ptyr_pPase_sf"/>
</dbReference>
<dbReference type="Pfam" id="PF01451">
    <property type="entry name" value="LMWPc"/>
    <property type="match status" value="1"/>
</dbReference>
<keyword evidence="4" id="KW-0904">Protein phosphatase</keyword>
<comment type="similarity">
    <text evidence="1">Belongs to the low molecular weight phosphotyrosine protein phosphatase family.</text>
</comment>
<reference evidence="8 9" key="1">
    <citation type="submission" date="2019-03" db="EMBL/GenBank/DDBJ databases">
        <title>Freshwater and sediment microbial communities from various areas in North America, analyzing microbe dynamics in response to fracking.</title>
        <authorList>
            <person name="Lamendella R."/>
        </authorList>
    </citation>
    <scope>NUCLEOTIDE SEQUENCE [LARGE SCALE GENOMIC DNA]</scope>
    <source>
        <strain evidence="8 9">1_TX</strain>
    </source>
</reference>
<evidence type="ECO:0000256" key="3">
    <source>
        <dbReference type="ARBA" id="ARBA00022801"/>
    </source>
</evidence>